<dbReference type="EMBL" id="VDMD01000001">
    <property type="protein sequence ID" value="TRM70197.1"/>
    <property type="molecule type" value="Genomic_DNA"/>
</dbReference>
<comment type="similarity">
    <text evidence="4 15">Belongs to the cytochrome P450 family.</text>
</comment>
<keyword evidence="13" id="KW-0325">Glycoprotein</keyword>
<evidence type="ECO:0000256" key="12">
    <source>
        <dbReference type="ARBA" id="ARBA00023136"/>
    </source>
</evidence>
<organism evidence="16 17">
    <name type="scientific">Schizophyllum amplum</name>
    <dbReference type="NCBI Taxonomy" id="97359"/>
    <lineage>
        <taxon>Eukaryota</taxon>
        <taxon>Fungi</taxon>
        <taxon>Dikarya</taxon>
        <taxon>Basidiomycota</taxon>
        <taxon>Agaricomycotina</taxon>
        <taxon>Agaricomycetes</taxon>
        <taxon>Agaricomycetidae</taxon>
        <taxon>Agaricales</taxon>
        <taxon>Schizophyllaceae</taxon>
        <taxon>Schizophyllum</taxon>
    </lineage>
</organism>
<evidence type="ECO:0000256" key="6">
    <source>
        <dbReference type="ARBA" id="ARBA00022692"/>
    </source>
</evidence>
<dbReference type="GO" id="GO:0005506">
    <property type="term" value="F:iron ion binding"/>
    <property type="evidence" value="ECO:0007669"/>
    <property type="project" value="InterPro"/>
</dbReference>
<evidence type="ECO:0000256" key="5">
    <source>
        <dbReference type="ARBA" id="ARBA00022617"/>
    </source>
</evidence>
<gene>
    <name evidence="16" type="ORF">BD626DRAFT_476601</name>
</gene>
<keyword evidence="6" id="KW-0812">Transmembrane</keyword>
<evidence type="ECO:0000313" key="16">
    <source>
        <dbReference type="EMBL" id="TRM70197.1"/>
    </source>
</evidence>
<dbReference type="GO" id="GO:0016705">
    <property type="term" value="F:oxidoreductase activity, acting on paired donors, with incorporation or reduction of molecular oxygen"/>
    <property type="evidence" value="ECO:0007669"/>
    <property type="project" value="InterPro"/>
</dbReference>
<dbReference type="InterPro" id="IPR050364">
    <property type="entry name" value="Cytochrome_P450_fung"/>
</dbReference>
<dbReference type="AlphaFoldDB" id="A0A550CZI6"/>
<keyword evidence="7 14" id="KW-0479">Metal-binding</keyword>
<comment type="pathway">
    <text evidence="3">Secondary metabolite biosynthesis.</text>
</comment>
<comment type="subcellular location">
    <subcellularLocation>
        <location evidence="2">Membrane</location>
        <topology evidence="2">Single-pass membrane protein</topology>
    </subcellularLocation>
</comment>
<keyword evidence="8" id="KW-1133">Transmembrane helix</keyword>
<dbReference type="Proteomes" id="UP000320762">
    <property type="component" value="Unassembled WGS sequence"/>
</dbReference>
<dbReference type="OrthoDB" id="1103324at2759"/>
<evidence type="ECO:0000256" key="15">
    <source>
        <dbReference type="RuleBase" id="RU000461"/>
    </source>
</evidence>
<dbReference type="PRINTS" id="PR00463">
    <property type="entry name" value="EP450I"/>
</dbReference>
<dbReference type="InterPro" id="IPR002401">
    <property type="entry name" value="Cyt_P450_E_grp-I"/>
</dbReference>
<dbReference type="GO" id="GO:0020037">
    <property type="term" value="F:heme binding"/>
    <property type="evidence" value="ECO:0007669"/>
    <property type="project" value="InterPro"/>
</dbReference>
<dbReference type="Pfam" id="PF00067">
    <property type="entry name" value="p450"/>
    <property type="match status" value="1"/>
</dbReference>
<dbReference type="InterPro" id="IPR001128">
    <property type="entry name" value="Cyt_P450"/>
</dbReference>
<dbReference type="GO" id="GO:0016020">
    <property type="term" value="C:membrane"/>
    <property type="evidence" value="ECO:0007669"/>
    <property type="project" value="UniProtKB-SubCell"/>
</dbReference>
<accession>A0A550CZI6</accession>
<evidence type="ECO:0000256" key="3">
    <source>
        <dbReference type="ARBA" id="ARBA00005179"/>
    </source>
</evidence>
<keyword evidence="17" id="KW-1185">Reference proteome</keyword>
<reference evidence="16 17" key="1">
    <citation type="journal article" date="2019" name="New Phytol.">
        <title>Comparative genomics reveals unique wood-decay strategies and fruiting body development in the Schizophyllaceae.</title>
        <authorList>
            <person name="Almasi E."/>
            <person name="Sahu N."/>
            <person name="Krizsan K."/>
            <person name="Balint B."/>
            <person name="Kovacs G.M."/>
            <person name="Kiss B."/>
            <person name="Cseklye J."/>
            <person name="Drula E."/>
            <person name="Henrissat B."/>
            <person name="Nagy I."/>
            <person name="Chovatia M."/>
            <person name="Adam C."/>
            <person name="LaButti K."/>
            <person name="Lipzen A."/>
            <person name="Riley R."/>
            <person name="Grigoriev I.V."/>
            <person name="Nagy L.G."/>
        </authorList>
    </citation>
    <scope>NUCLEOTIDE SEQUENCE [LARGE SCALE GENOMIC DNA]</scope>
    <source>
        <strain evidence="16 17">NL-1724</strain>
    </source>
</reference>
<proteinExistence type="inferred from homology"/>
<keyword evidence="11 15" id="KW-0503">Monooxygenase</keyword>
<comment type="cofactor">
    <cofactor evidence="1 14">
        <name>heme</name>
        <dbReference type="ChEBI" id="CHEBI:30413"/>
    </cofactor>
</comment>
<dbReference type="SUPFAM" id="SSF48264">
    <property type="entry name" value="Cytochrome P450"/>
    <property type="match status" value="1"/>
</dbReference>
<evidence type="ECO:0000256" key="11">
    <source>
        <dbReference type="ARBA" id="ARBA00023033"/>
    </source>
</evidence>
<comment type="caution">
    <text evidence="16">The sequence shown here is derived from an EMBL/GenBank/DDBJ whole genome shotgun (WGS) entry which is preliminary data.</text>
</comment>
<evidence type="ECO:0000256" key="7">
    <source>
        <dbReference type="ARBA" id="ARBA00022723"/>
    </source>
</evidence>
<evidence type="ECO:0000256" key="9">
    <source>
        <dbReference type="ARBA" id="ARBA00023002"/>
    </source>
</evidence>
<keyword evidence="9 15" id="KW-0560">Oxidoreductase</keyword>
<evidence type="ECO:0000256" key="1">
    <source>
        <dbReference type="ARBA" id="ARBA00001971"/>
    </source>
</evidence>
<dbReference type="PROSITE" id="PS00086">
    <property type="entry name" value="CYTOCHROME_P450"/>
    <property type="match status" value="1"/>
</dbReference>
<evidence type="ECO:0000313" key="17">
    <source>
        <dbReference type="Proteomes" id="UP000320762"/>
    </source>
</evidence>
<keyword evidence="5 14" id="KW-0349">Heme</keyword>
<keyword evidence="10 14" id="KW-0408">Iron</keyword>
<feature type="binding site" description="axial binding residue" evidence="14">
    <location>
        <position position="437"/>
    </location>
    <ligand>
        <name>heme</name>
        <dbReference type="ChEBI" id="CHEBI:30413"/>
    </ligand>
    <ligandPart>
        <name>Fe</name>
        <dbReference type="ChEBI" id="CHEBI:18248"/>
    </ligandPart>
</feature>
<dbReference type="GO" id="GO:0004497">
    <property type="term" value="F:monooxygenase activity"/>
    <property type="evidence" value="ECO:0007669"/>
    <property type="project" value="UniProtKB-KW"/>
</dbReference>
<keyword evidence="12" id="KW-0472">Membrane</keyword>
<dbReference type="STRING" id="97359.A0A550CZI6"/>
<protein>
    <submittedName>
        <fullName evidence="16">Cytochrome P450</fullName>
    </submittedName>
</protein>
<name>A0A550CZI6_9AGAR</name>
<evidence type="ECO:0000256" key="14">
    <source>
        <dbReference type="PIRSR" id="PIRSR602401-1"/>
    </source>
</evidence>
<dbReference type="InterPro" id="IPR017972">
    <property type="entry name" value="Cyt_P450_CS"/>
</dbReference>
<dbReference type="InterPro" id="IPR036396">
    <property type="entry name" value="Cyt_P450_sf"/>
</dbReference>
<evidence type="ECO:0000256" key="2">
    <source>
        <dbReference type="ARBA" id="ARBA00004167"/>
    </source>
</evidence>
<evidence type="ECO:0000256" key="13">
    <source>
        <dbReference type="ARBA" id="ARBA00023180"/>
    </source>
</evidence>
<evidence type="ECO:0000256" key="10">
    <source>
        <dbReference type="ARBA" id="ARBA00023004"/>
    </source>
</evidence>
<dbReference type="PANTHER" id="PTHR46300:SF2">
    <property type="entry name" value="CYTOCHROME P450 MONOOXYGENASE ALNH-RELATED"/>
    <property type="match status" value="1"/>
</dbReference>
<dbReference type="CDD" id="cd11065">
    <property type="entry name" value="CYP64-like"/>
    <property type="match status" value="1"/>
</dbReference>
<dbReference type="PANTHER" id="PTHR46300">
    <property type="entry name" value="P450, PUTATIVE (EUROFUNG)-RELATED-RELATED"/>
    <property type="match status" value="1"/>
</dbReference>
<evidence type="ECO:0000256" key="8">
    <source>
        <dbReference type="ARBA" id="ARBA00022989"/>
    </source>
</evidence>
<evidence type="ECO:0000256" key="4">
    <source>
        <dbReference type="ARBA" id="ARBA00010617"/>
    </source>
</evidence>
<dbReference type="Gene3D" id="1.10.630.10">
    <property type="entry name" value="Cytochrome P450"/>
    <property type="match status" value="1"/>
</dbReference>
<sequence>MYAVEIALAAAAAVLVVCYRILRIGSRENGLPPGPATSPVFGNLLQIPTKDAYRRFTVWAKDFGDIYSLKVGPGTIVVLSSPAAIKEVLDKQSAYTSDRPPMALADLVIDGWSLFLCRYSDRWRQLRKAAQNLLAPTTVKQYLPLQEAESTQLQFDILVSPDKFYAHLNRFSNSFVLAIIFGKRSPRIETPSAKAISAVIVRWDEFLGPGATPPVDIFPILQWIPERFAPWIKEAREIRRLQTAMYSELMDECQQRTDAGDGNFFMADVIRDQQTHGMTKDQMRHLAGAIYEAGSSTGSCFLQGLVLLLATYPEVQAKAHAEIDRVIGEARSPVYDDTESLPYVRALIQEAHRFRTLVPLSLAHRATRDVHYNGYLIPEGATLFGNIHAVFHDPELFDDPETFNPDRFLLTQHGTKPGVDDSNLRSTLIFGTGRRICPGMHLASVSAILATMKMLWAFEFRPPLDPATGQAIKLDIHANHGAVAFCPIPFKCDIRCRSPARAEVIRNAFKVDAASTLSAFEYNLSKEDQEWLESVRAG</sequence>